<evidence type="ECO:0000256" key="2">
    <source>
        <dbReference type="ARBA" id="ARBA00006577"/>
    </source>
</evidence>
<dbReference type="PANTHER" id="PTHR47861:SF4">
    <property type="entry name" value="FKBP-TYPE 16 KDA PEPTIDYL-PROLYL CIS-TRANS ISOMERASE"/>
    <property type="match status" value="1"/>
</dbReference>
<dbReference type="InterPro" id="IPR048261">
    <property type="entry name" value="SlpA/SlyD-like_ins_sf"/>
</dbReference>
<evidence type="ECO:0000313" key="7">
    <source>
        <dbReference type="EMBL" id="TCW37090.1"/>
    </source>
</evidence>
<protein>
    <recommendedName>
        <fullName evidence="3">peptidylprolyl isomerase</fullName>
        <ecNumber evidence="3">5.2.1.8</ecNumber>
    </recommendedName>
    <alternativeName>
        <fullName evidence="6">Rotamase</fullName>
    </alternativeName>
</protein>
<dbReference type="Proteomes" id="UP000295247">
    <property type="component" value="Unassembled WGS sequence"/>
</dbReference>
<comment type="caution">
    <text evidence="7">The sequence shown here is derived from an EMBL/GenBank/DDBJ whole genome shotgun (WGS) entry which is preliminary data.</text>
</comment>
<comment type="catalytic activity">
    <reaction evidence="1">
        <text>[protein]-peptidylproline (omega=180) = [protein]-peptidylproline (omega=0)</text>
        <dbReference type="Rhea" id="RHEA:16237"/>
        <dbReference type="Rhea" id="RHEA-COMP:10747"/>
        <dbReference type="Rhea" id="RHEA-COMP:10748"/>
        <dbReference type="ChEBI" id="CHEBI:83833"/>
        <dbReference type="ChEBI" id="CHEBI:83834"/>
        <dbReference type="EC" id="5.2.1.8"/>
    </reaction>
</comment>
<dbReference type="RefSeq" id="WP_123139354.1">
    <property type="nucleotide sequence ID" value="NZ_JAKEDQ010000004.1"/>
</dbReference>
<dbReference type="Gene3D" id="2.40.10.330">
    <property type="match status" value="1"/>
</dbReference>
<comment type="similarity">
    <text evidence="2">Belongs to the FKBP-type PPIase family.</text>
</comment>
<accession>A0A4V2W9Y3</accession>
<dbReference type="SUPFAM" id="SSF54534">
    <property type="entry name" value="FKBP-like"/>
    <property type="match status" value="1"/>
</dbReference>
<keyword evidence="4" id="KW-0697">Rotamase</keyword>
<evidence type="ECO:0000256" key="4">
    <source>
        <dbReference type="ARBA" id="ARBA00023110"/>
    </source>
</evidence>
<reference evidence="7 8" key="1">
    <citation type="submission" date="2019-03" db="EMBL/GenBank/DDBJ databases">
        <title>Genomic Encyclopedia of Type Strains, Phase IV (KMG-IV): sequencing the most valuable type-strain genomes for metagenomic binning, comparative biology and taxonomic classification.</title>
        <authorList>
            <person name="Goeker M."/>
        </authorList>
    </citation>
    <scope>NUCLEOTIDE SEQUENCE [LARGE SCALE GENOMIC DNA]</scope>
    <source>
        <strain evidence="7 8">DSM 203</strain>
    </source>
</reference>
<dbReference type="GO" id="GO:0003755">
    <property type="term" value="F:peptidyl-prolyl cis-trans isomerase activity"/>
    <property type="evidence" value="ECO:0007669"/>
    <property type="project" value="UniProtKB-KW"/>
</dbReference>
<gene>
    <name evidence="7" type="ORF">EDC29_103288</name>
</gene>
<proteinExistence type="inferred from homology"/>
<dbReference type="Gene3D" id="3.10.50.40">
    <property type="match status" value="1"/>
</dbReference>
<evidence type="ECO:0000313" key="8">
    <source>
        <dbReference type="Proteomes" id="UP000295247"/>
    </source>
</evidence>
<sequence>MVINDTLSTPAETVSEPPLAVAAGRRIAFHLQVRFPDGFVAFSTFKEEPIRCTVGDGTLTPALETAIDGLLAGSETEFAGDGSELFATYDENNVFWLERSEFPPELQPEPGKVIAFETPAGQETSGMVLETEGERVRVDFNHPFAGRALQLRIAILSVET</sequence>
<evidence type="ECO:0000256" key="5">
    <source>
        <dbReference type="ARBA" id="ARBA00023235"/>
    </source>
</evidence>
<keyword evidence="5 7" id="KW-0413">Isomerase</keyword>
<dbReference type="InterPro" id="IPR046357">
    <property type="entry name" value="PPIase_dom_sf"/>
</dbReference>
<evidence type="ECO:0000256" key="3">
    <source>
        <dbReference type="ARBA" id="ARBA00013194"/>
    </source>
</evidence>
<evidence type="ECO:0000256" key="1">
    <source>
        <dbReference type="ARBA" id="ARBA00000971"/>
    </source>
</evidence>
<organism evidence="7 8">
    <name type="scientific">Marichromatium gracile</name>
    <name type="common">Chromatium gracile</name>
    <dbReference type="NCBI Taxonomy" id="1048"/>
    <lineage>
        <taxon>Bacteria</taxon>
        <taxon>Pseudomonadati</taxon>
        <taxon>Pseudomonadota</taxon>
        <taxon>Gammaproteobacteria</taxon>
        <taxon>Chromatiales</taxon>
        <taxon>Chromatiaceae</taxon>
        <taxon>Marichromatium</taxon>
    </lineage>
</organism>
<dbReference type="EMBL" id="SMDC01000003">
    <property type="protein sequence ID" value="TCW37090.1"/>
    <property type="molecule type" value="Genomic_DNA"/>
</dbReference>
<name>A0A4V2W9Y3_MARGR</name>
<dbReference type="EC" id="5.2.1.8" evidence="3"/>
<dbReference type="PANTHER" id="PTHR47861">
    <property type="entry name" value="FKBP-TYPE PEPTIDYL-PROLYL CIS-TRANS ISOMERASE SLYD"/>
    <property type="match status" value="1"/>
</dbReference>
<dbReference type="AlphaFoldDB" id="A0A4V2W9Y3"/>
<evidence type="ECO:0000256" key="6">
    <source>
        <dbReference type="ARBA" id="ARBA00029569"/>
    </source>
</evidence>